<protein>
    <recommendedName>
        <fullName evidence="1">DUF4007 domain-containing protein</fullName>
    </recommendedName>
</protein>
<evidence type="ECO:0000313" key="3">
    <source>
        <dbReference type="Proteomes" id="UP000016842"/>
    </source>
</evidence>
<dbReference type="AlphaFoldDB" id="U4VG58"/>
<sequence length="270" mass="30936">MVEMGIGKNMVRSLRFWVDVMGIARPQGREHILTEFAHQVLGPDGFDPYLEDDRTLWLLHWQVASRANPSLFAWRFMLSEWQYPEFTRSEALDAFKRHSAKLGYKHSDVTLSQHLDVFIHTYFATRKGKVAIEDTLDGPLVGLDLLVLSGGEKRGGESGRWENVYSFRREPKPDITPRLFEYCVMDFWQRNAAQERTLSLRTIATAPLSPGQVFKLTEDDVRQRLEDISRTTASASFRYQPSAVQAMITKQGQVPSLSTVFEEEQVYASA</sequence>
<gene>
    <name evidence="2" type="ORF">Q644_12015</name>
</gene>
<organism evidence="2 3">
    <name type="scientific">Brucella intermedia 229E</name>
    <dbReference type="NCBI Taxonomy" id="1337887"/>
    <lineage>
        <taxon>Bacteria</taxon>
        <taxon>Pseudomonadati</taxon>
        <taxon>Pseudomonadota</taxon>
        <taxon>Alphaproteobacteria</taxon>
        <taxon>Hyphomicrobiales</taxon>
        <taxon>Brucellaceae</taxon>
        <taxon>Brucella/Ochrobactrum group</taxon>
        <taxon>Brucella</taxon>
    </lineage>
</organism>
<proteinExistence type="predicted"/>
<evidence type="ECO:0000259" key="1">
    <source>
        <dbReference type="Pfam" id="PF13182"/>
    </source>
</evidence>
<dbReference type="InterPro" id="IPR025248">
    <property type="entry name" value="DUF4007"/>
</dbReference>
<name>U4VG58_9HYPH</name>
<accession>U4VG58</accession>
<dbReference type="Pfam" id="PF13182">
    <property type="entry name" value="DUF4007"/>
    <property type="match status" value="1"/>
</dbReference>
<reference evidence="2 3" key="1">
    <citation type="journal article" date="2014" name="FEMS Microbiol. Lett.">
        <title>Genome sequencing analysis reveals virulence-related gene content of Ochrobactrum intermedium strain 229E, a urease-positive strain isolated from the human gastric niche.</title>
        <authorList>
            <person name="Kulkarni G.J."/>
            <person name="Shetty S."/>
            <person name="Dharne M.S."/>
            <person name="Shouche Y.S."/>
        </authorList>
    </citation>
    <scope>NUCLEOTIDE SEQUENCE [LARGE SCALE GENOMIC DNA]</scope>
    <source>
        <strain evidence="2 3">229E</strain>
    </source>
</reference>
<feature type="domain" description="DUF4007" evidence="1">
    <location>
        <begin position="1"/>
        <end position="243"/>
    </location>
</feature>
<evidence type="ECO:0000313" key="2">
    <source>
        <dbReference type="EMBL" id="ERM03289.1"/>
    </source>
</evidence>
<dbReference type="Proteomes" id="UP000016842">
    <property type="component" value="Unassembled WGS sequence"/>
</dbReference>
<dbReference type="EMBL" id="ASXJ01000024">
    <property type="protein sequence ID" value="ERM03289.1"/>
    <property type="molecule type" value="Genomic_DNA"/>
</dbReference>
<dbReference type="PATRIC" id="fig|1337887.3.peg.602"/>
<comment type="caution">
    <text evidence="2">The sequence shown here is derived from an EMBL/GenBank/DDBJ whole genome shotgun (WGS) entry which is preliminary data.</text>
</comment>